<dbReference type="EMBL" id="MQUQ01000018">
    <property type="protein sequence ID" value="OLZ46110.1"/>
    <property type="molecule type" value="Genomic_DNA"/>
</dbReference>
<accession>A0A1R0KJ96</accession>
<keyword evidence="5" id="KW-1185">Reference proteome</keyword>
<dbReference type="RefSeq" id="WP_076165173.1">
    <property type="nucleotide sequence ID" value="NZ_JBEZVB010000009.1"/>
</dbReference>
<dbReference type="Gene3D" id="3.40.630.30">
    <property type="match status" value="1"/>
</dbReference>
<comment type="caution">
    <text evidence="4">The sequence shown here is derived from an EMBL/GenBank/DDBJ whole genome shotgun (WGS) entry which is preliminary data.</text>
</comment>
<evidence type="ECO:0000313" key="4">
    <source>
        <dbReference type="EMBL" id="OLZ46110.1"/>
    </source>
</evidence>
<dbReference type="OrthoDB" id="9803233at2"/>
<protein>
    <submittedName>
        <fullName evidence="4">GNAT family N-acetyltransferase</fullName>
    </submittedName>
</protein>
<dbReference type="InterPro" id="IPR000182">
    <property type="entry name" value="GNAT_dom"/>
</dbReference>
<keyword evidence="2" id="KW-0012">Acyltransferase</keyword>
<name>A0A1R0KJ96_9PSEU</name>
<evidence type="ECO:0000313" key="5">
    <source>
        <dbReference type="Proteomes" id="UP000187486"/>
    </source>
</evidence>
<proteinExistence type="predicted"/>
<feature type="domain" description="N-acetyltransferase" evidence="3">
    <location>
        <begin position="4"/>
        <end position="150"/>
    </location>
</feature>
<reference evidence="4 5" key="1">
    <citation type="submission" date="2016-01" db="EMBL/GenBank/DDBJ databases">
        <title>Amycolatopsis coloradensis genome sequencing and assembly.</title>
        <authorList>
            <person name="Mayilraj S."/>
        </authorList>
    </citation>
    <scope>NUCLEOTIDE SEQUENCE [LARGE SCALE GENOMIC DNA]</scope>
    <source>
        <strain evidence="4 5">DSM 44225</strain>
    </source>
</reference>
<dbReference type="Proteomes" id="UP000187486">
    <property type="component" value="Unassembled WGS sequence"/>
</dbReference>
<gene>
    <name evidence="4" type="ORF">BS329_31065</name>
</gene>
<dbReference type="GO" id="GO:0016747">
    <property type="term" value="F:acyltransferase activity, transferring groups other than amino-acyl groups"/>
    <property type="evidence" value="ECO:0007669"/>
    <property type="project" value="InterPro"/>
</dbReference>
<dbReference type="CDD" id="cd04301">
    <property type="entry name" value="NAT_SF"/>
    <property type="match status" value="1"/>
</dbReference>
<dbReference type="PANTHER" id="PTHR43877">
    <property type="entry name" value="AMINOALKYLPHOSPHONATE N-ACETYLTRANSFERASE-RELATED-RELATED"/>
    <property type="match status" value="1"/>
</dbReference>
<dbReference type="Pfam" id="PF00583">
    <property type="entry name" value="Acetyltransf_1"/>
    <property type="match status" value="1"/>
</dbReference>
<keyword evidence="1 4" id="KW-0808">Transferase</keyword>
<dbReference type="InterPro" id="IPR016181">
    <property type="entry name" value="Acyl_CoA_acyltransferase"/>
</dbReference>
<dbReference type="STRING" id="76021.BS329_31065"/>
<evidence type="ECO:0000256" key="2">
    <source>
        <dbReference type="ARBA" id="ARBA00023315"/>
    </source>
</evidence>
<dbReference type="PROSITE" id="PS51186">
    <property type="entry name" value="GNAT"/>
    <property type="match status" value="1"/>
</dbReference>
<dbReference type="AlphaFoldDB" id="A0A1R0KJ96"/>
<evidence type="ECO:0000259" key="3">
    <source>
        <dbReference type="PROSITE" id="PS51186"/>
    </source>
</evidence>
<sequence>MSVIGLRPAMPADSEFCFELHKAAMGDYVTAVWGWDEHAQRDYHTRGFDPDQWQIITADGADIGMLNVEYRATEIYLARIEIHPDHQGRGIGTHLITALLSEADQLRQDLVLHVLAVNHRAYALYRRLGLRETARHGDNDIKITMRYPRPPG</sequence>
<dbReference type="InterPro" id="IPR050832">
    <property type="entry name" value="Bact_Acetyltransf"/>
</dbReference>
<organism evidence="4 5">
    <name type="scientific">Amycolatopsis coloradensis</name>
    <dbReference type="NCBI Taxonomy" id="76021"/>
    <lineage>
        <taxon>Bacteria</taxon>
        <taxon>Bacillati</taxon>
        <taxon>Actinomycetota</taxon>
        <taxon>Actinomycetes</taxon>
        <taxon>Pseudonocardiales</taxon>
        <taxon>Pseudonocardiaceae</taxon>
        <taxon>Amycolatopsis</taxon>
    </lineage>
</organism>
<evidence type="ECO:0000256" key="1">
    <source>
        <dbReference type="ARBA" id="ARBA00022679"/>
    </source>
</evidence>
<dbReference type="SUPFAM" id="SSF55729">
    <property type="entry name" value="Acyl-CoA N-acyltransferases (Nat)"/>
    <property type="match status" value="1"/>
</dbReference>